<feature type="region of interest" description="Disordered" evidence="1">
    <location>
        <begin position="32"/>
        <end position="51"/>
    </location>
</feature>
<accession>A0A0P7TID0</accession>
<comment type="caution">
    <text evidence="2">The sequence shown here is derived from an EMBL/GenBank/DDBJ whole genome shotgun (WGS) entry which is preliminary data.</text>
</comment>
<evidence type="ECO:0000313" key="2">
    <source>
        <dbReference type="EMBL" id="KPP60706.1"/>
    </source>
</evidence>
<reference evidence="2 3" key="1">
    <citation type="submission" date="2015-08" db="EMBL/GenBank/DDBJ databases">
        <title>The genome of the Asian arowana (Scleropages formosus).</title>
        <authorList>
            <person name="Tan M.H."/>
            <person name="Gan H.M."/>
            <person name="Croft L.J."/>
            <person name="Austin C.M."/>
        </authorList>
    </citation>
    <scope>NUCLEOTIDE SEQUENCE [LARGE SCALE GENOMIC DNA]</scope>
    <source>
        <strain evidence="2">Aro1</strain>
    </source>
</reference>
<dbReference type="EMBL" id="JARO02010428">
    <property type="protein sequence ID" value="KPP60706.1"/>
    <property type="molecule type" value="Genomic_DNA"/>
</dbReference>
<dbReference type="Proteomes" id="UP000034805">
    <property type="component" value="Unassembled WGS sequence"/>
</dbReference>
<sequence>MPCCEHEEFYKEELFLAMSYDVAAKKRKKDLLNNNNSSSSAKVPPGVAESTKRTLATAVHRRAASRTGTVNGAPKSNDAERSGNNDTVVPPHRYLF</sequence>
<dbReference type="AlphaFoldDB" id="A0A0P7TID0"/>
<proteinExistence type="predicted"/>
<evidence type="ECO:0000313" key="3">
    <source>
        <dbReference type="Proteomes" id="UP000034805"/>
    </source>
</evidence>
<protein>
    <submittedName>
        <fullName evidence="2">Uncharacterized protein</fullName>
    </submittedName>
</protein>
<name>A0A0P7TID0_SCLFO</name>
<gene>
    <name evidence="2" type="ORF">Z043_121267</name>
</gene>
<evidence type="ECO:0000256" key="1">
    <source>
        <dbReference type="SAM" id="MobiDB-lite"/>
    </source>
</evidence>
<feature type="region of interest" description="Disordered" evidence="1">
    <location>
        <begin position="59"/>
        <end position="96"/>
    </location>
</feature>
<organism evidence="2 3">
    <name type="scientific">Scleropages formosus</name>
    <name type="common">Asian bonytongue</name>
    <name type="synonym">Osteoglossum formosum</name>
    <dbReference type="NCBI Taxonomy" id="113540"/>
    <lineage>
        <taxon>Eukaryota</taxon>
        <taxon>Metazoa</taxon>
        <taxon>Chordata</taxon>
        <taxon>Craniata</taxon>
        <taxon>Vertebrata</taxon>
        <taxon>Euteleostomi</taxon>
        <taxon>Actinopterygii</taxon>
        <taxon>Neopterygii</taxon>
        <taxon>Teleostei</taxon>
        <taxon>Osteoglossocephala</taxon>
        <taxon>Osteoglossomorpha</taxon>
        <taxon>Osteoglossiformes</taxon>
        <taxon>Osteoglossidae</taxon>
        <taxon>Scleropages</taxon>
    </lineage>
</organism>